<dbReference type="InterPro" id="IPR013431">
    <property type="entry name" value="Delta_60_rpt"/>
</dbReference>
<dbReference type="RefSeq" id="WP_098480351.1">
    <property type="nucleotide sequence ID" value="NZ_PDJN01000003.1"/>
</dbReference>
<dbReference type="Pfam" id="PF17164">
    <property type="entry name" value="DUF5122"/>
    <property type="match status" value="4"/>
</dbReference>
<proteinExistence type="predicted"/>
<dbReference type="Proteomes" id="UP000221580">
    <property type="component" value="Unassembled WGS sequence"/>
</dbReference>
<dbReference type="AlphaFoldDB" id="A0A7Z1GLL2"/>
<sequence length="450" mass="48444">MRKSKKPSKTQPGTLDPDFGIGGVQALEKILEDHGDLSVRFRFGGLATAKDGKLLFSASVYRNHDDQYLYGLGRLSTDGSLDRSFGTNGLVTGDFLPSLPAGGSRLTVQSAGNILMLGWTWRSASNGWANLVIARFNSEGEPDTNFAEQGRRILPTKDYEELIGESATVHVQSDGRILVSANYVAHDNPDQTVGVLFRLQPNGALDESFNKTGRLEFKLAGSNVATAVNACISQGSDHKIVFVGHARFIPTLKTALFARLNPDGSPDAGFGSPKTPGFHPMDRIKDHTTFNALTERADNSLVGAGQIGQGGAESTKGLMQAITPNGAVHQLFNNGKPLVSQFDSNHDNGWQCIMQTSTGNLVTASTGNWIYIAQFKTHGVLDLAFNNQGYNDMQSEPRSPPVLLTERGDQRIIAGANVSGIDDKGVGQLRCLFGQGHAIDNHRAGNPRRQ</sequence>
<accession>A0A7Z1GLL2</accession>
<dbReference type="Gene3D" id="2.80.10.50">
    <property type="match status" value="2"/>
</dbReference>
<evidence type="ECO:0000313" key="1">
    <source>
        <dbReference type="EMBL" id="PFG59515.1"/>
    </source>
</evidence>
<reference evidence="1 2" key="2">
    <citation type="submission" date="2017-10" db="EMBL/GenBank/DDBJ databases">
        <title>Bacterial endophytes that colonize and modify switchgrass growth.</title>
        <authorList>
            <person name="Debolt S."/>
        </authorList>
    </citation>
    <scope>NUCLEOTIDE SEQUENCE [LARGE SCALE GENOMIC DNA]</scope>
    <source>
        <strain evidence="1 2">A2-S9</strain>
    </source>
</reference>
<reference evidence="1 2" key="1">
    <citation type="submission" date="2017-09" db="EMBL/GenBank/DDBJ databases">
        <authorList>
            <person name="DeBolt S."/>
            <person name="Huntemann M."/>
            <person name="Clum A."/>
            <person name="Pillay M."/>
            <person name="Palaniappan K."/>
            <person name="Varghese N."/>
            <person name="Mikhailova N."/>
            <person name="Stamatis D."/>
            <person name="Reddy T."/>
            <person name="Daum C."/>
            <person name="Shapiro N."/>
            <person name="Ivanova N."/>
            <person name="Kyrpides N."/>
            <person name="Woyke T."/>
        </authorList>
    </citation>
    <scope>NUCLEOTIDE SEQUENCE [LARGE SCALE GENOMIC DNA]</scope>
    <source>
        <strain evidence="1 2">A2-S9</strain>
    </source>
</reference>
<gene>
    <name evidence="1" type="ORF">DM05_4195</name>
</gene>
<dbReference type="NCBIfam" id="TIGR02608">
    <property type="entry name" value="delta_60_rpt"/>
    <property type="match status" value="4"/>
</dbReference>
<protein>
    <submittedName>
        <fullName evidence="1">Putative delta-60 repeat protein</fullName>
    </submittedName>
</protein>
<dbReference type="EMBL" id="PDJN01000003">
    <property type="protein sequence ID" value="PFG59515.1"/>
    <property type="molecule type" value="Genomic_DNA"/>
</dbReference>
<evidence type="ECO:0000313" key="2">
    <source>
        <dbReference type="Proteomes" id="UP000221580"/>
    </source>
</evidence>
<comment type="caution">
    <text evidence="1">The sequence shown here is derived from an EMBL/GenBank/DDBJ whole genome shotgun (WGS) entry which is preliminary data.</text>
</comment>
<organism evidence="1 2">
    <name type="scientific">Pseudomonas poae</name>
    <dbReference type="NCBI Taxonomy" id="200451"/>
    <lineage>
        <taxon>Bacteria</taxon>
        <taxon>Pseudomonadati</taxon>
        <taxon>Pseudomonadota</taxon>
        <taxon>Gammaproteobacteria</taxon>
        <taxon>Pseudomonadales</taxon>
        <taxon>Pseudomonadaceae</taxon>
        <taxon>Pseudomonas</taxon>
    </lineage>
</organism>
<name>A0A7Z1GLL2_9PSED</name>